<sequence>MRLRAWIILPLGLAACSTYVEERASDAYAPVYPAEELQTRGSLPTGAIYGGGSMGLFATDRRAAQVGDILTVDLDERFAAKKSQAASSSKTDDFNLNIPTGLRTGINNSDISGGTDQAFDGQGSASQSNSLSGRMSVAVVRQLPGGNLEILGQKKLTLNNGDEYIRLSGVVRQADISADNVVQSERIAHADIKYIGAGQIADAGKQGWLRRAANTLSPF</sequence>
<proteinExistence type="inferred from homology"/>
<comment type="function">
    <text evidence="1 7">Assembles around the rod to form the L-ring and probably protects the motor/basal body from shearing forces during rotation.</text>
</comment>
<comment type="subunit">
    <text evidence="7">The basal body constitutes a major portion of the flagellar organelle and consists of four rings (L,P,S, and M) mounted on a central rod.</text>
</comment>
<evidence type="ECO:0000256" key="7">
    <source>
        <dbReference type="HAMAP-Rule" id="MF_00415"/>
    </source>
</evidence>
<dbReference type="AlphaFoldDB" id="A0A2V2LB03"/>
<dbReference type="GO" id="GO:0071973">
    <property type="term" value="P:bacterial-type flagellum-dependent cell motility"/>
    <property type="evidence" value="ECO:0007669"/>
    <property type="project" value="InterPro"/>
</dbReference>
<evidence type="ECO:0000256" key="2">
    <source>
        <dbReference type="ARBA" id="ARBA00006929"/>
    </source>
</evidence>
<evidence type="ECO:0000256" key="1">
    <source>
        <dbReference type="ARBA" id="ARBA00002591"/>
    </source>
</evidence>
<keyword evidence="4 7" id="KW-0472">Membrane</keyword>
<dbReference type="HAMAP" id="MF_00415">
    <property type="entry name" value="FlgH"/>
    <property type="match status" value="1"/>
</dbReference>
<evidence type="ECO:0000313" key="10">
    <source>
        <dbReference type="Proteomes" id="UP000245680"/>
    </source>
</evidence>
<protein>
    <recommendedName>
        <fullName evidence="7">Flagellar L-ring protein</fullName>
    </recommendedName>
    <alternativeName>
        <fullName evidence="7">Basal body L-ring protein</fullName>
    </alternativeName>
</protein>
<keyword evidence="5 7" id="KW-0975">Bacterial flagellum</keyword>
<evidence type="ECO:0000256" key="4">
    <source>
        <dbReference type="ARBA" id="ARBA00023136"/>
    </source>
</evidence>
<keyword evidence="3 7" id="KW-0732">Signal</keyword>
<evidence type="ECO:0000256" key="8">
    <source>
        <dbReference type="SAM" id="MobiDB-lite"/>
    </source>
</evidence>
<dbReference type="InterPro" id="IPR000527">
    <property type="entry name" value="Flag_Lring"/>
</dbReference>
<evidence type="ECO:0000313" key="9">
    <source>
        <dbReference type="EMBL" id="PWR02568.1"/>
    </source>
</evidence>
<dbReference type="Proteomes" id="UP000245680">
    <property type="component" value="Unassembled WGS sequence"/>
</dbReference>
<dbReference type="RefSeq" id="WP_109811617.1">
    <property type="nucleotide sequence ID" value="NZ_QGKU01000033.1"/>
</dbReference>
<dbReference type="GO" id="GO:0003774">
    <property type="term" value="F:cytoskeletal motor activity"/>
    <property type="evidence" value="ECO:0007669"/>
    <property type="project" value="InterPro"/>
</dbReference>
<dbReference type="OrthoDB" id="9789227at2"/>
<dbReference type="GO" id="GO:0009427">
    <property type="term" value="C:bacterial-type flagellum basal body, distal rod, L ring"/>
    <property type="evidence" value="ECO:0007669"/>
    <property type="project" value="InterPro"/>
</dbReference>
<keyword evidence="9" id="KW-0282">Flagellum</keyword>
<dbReference type="PRINTS" id="PR01008">
    <property type="entry name" value="FLGLRINGFLGH"/>
</dbReference>
<keyword evidence="9" id="KW-0969">Cilium</keyword>
<accession>A0A2V2LB03</accession>
<keyword evidence="6 7" id="KW-0998">Cell outer membrane</keyword>
<organism evidence="9 10">
    <name type="scientific">Meridianimarinicoccus roseus</name>
    <dbReference type="NCBI Taxonomy" id="2072018"/>
    <lineage>
        <taxon>Bacteria</taxon>
        <taxon>Pseudomonadati</taxon>
        <taxon>Pseudomonadota</taxon>
        <taxon>Alphaproteobacteria</taxon>
        <taxon>Rhodobacterales</taxon>
        <taxon>Paracoccaceae</taxon>
        <taxon>Meridianimarinicoccus</taxon>
    </lineage>
</organism>
<dbReference type="PROSITE" id="PS51257">
    <property type="entry name" value="PROKAR_LIPOPROTEIN"/>
    <property type="match status" value="1"/>
</dbReference>
<dbReference type="PANTHER" id="PTHR34933">
    <property type="entry name" value="FLAGELLAR L-RING PROTEIN"/>
    <property type="match status" value="1"/>
</dbReference>
<keyword evidence="10" id="KW-1185">Reference proteome</keyword>
<comment type="caution">
    <text evidence="9">The sequence shown here is derived from an EMBL/GenBank/DDBJ whole genome shotgun (WGS) entry which is preliminary data.</text>
</comment>
<dbReference type="GO" id="GO:0009279">
    <property type="term" value="C:cell outer membrane"/>
    <property type="evidence" value="ECO:0007669"/>
    <property type="project" value="UniProtKB-SubCell"/>
</dbReference>
<dbReference type="EMBL" id="QGKU01000033">
    <property type="protein sequence ID" value="PWR02568.1"/>
    <property type="molecule type" value="Genomic_DNA"/>
</dbReference>
<dbReference type="PANTHER" id="PTHR34933:SF1">
    <property type="entry name" value="FLAGELLAR L-RING PROTEIN"/>
    <property type="match status" value="1"/>
</dbReference>
<keyword evidence="7" id="KW-0449">Lipoprotein</keyword>
<gene>
    <name evidence="7" type="primary">flgH</name>
    <name evidence="9" type="ORF">DKT77_10250</name>
</gene>
<name>A0A2V2LB03_9RHOB</name>
<comment type="similarity">
    <text evidence="2 7">Belongs to the FlgH family.</text>
</comment>
<keyword evidence="9" id="KW-0966">Cell projection</keyword>
<feature type="region of interest" description="Disordered" evidence="8">
    <location>
        <begin position="111"/>
        <end position="130"/>
    </location>
</feature>
<comment type="subcellular location">
    <subcellularLocation>
        <location evidence="7">Cell outer membrane</location>
        <topology evidence="7">Lipid-anchor</topology>
    </subcellularLocation>
    <subcellularLocation>
        <location evidence="7">Bacterial flagellum basal body</location>
    </subcellularLocation>
</comment>
<evidence type="ECO:0000256" key="3">
    <source>
        <dbReference type="ARBA" id="ARBA00022729"/>
    </source>
</evidence>
<dbReference type="Pfam" id="PF02107">
    <property type="entry name" value="FlgH"/>
    <property type="match status" value="1"/>
</dbReference>
<reference evidence="9 10" key="1">
    <citation type="submission" date="2018-05" db="EMBL/GenBank/DDBJ databases">
        <title>Rhodobacteraceae gen. nov., sp. nov. isolated from sea water.</title>
        <authorList>
            <person name="Ren Y."/>
        </authorList>
    </citation>
    <scope>NUCLEOTIDE SEQUENCE [LARGE SCALE GENOMIC DNA]</scope>
    <source>
        <strain evidence="9 10">TG-679</strain>
    </source>
</reference>
<evidence type="ECO:0000256" key="6">
    <source>
        <dbReference type="ARBA" id="ARBA00023237"/>
    </source>
</evidence>
<evidence type="ECO:0000256" key="5">
    <source>
        <dbReference type="ARBA" id="ARBA00023143"/>
    </source>
</evidence>